<evidence type="ECO:0000256" key="12">
    <source>
        <dbReference type="ARBA" id="ARBA00022746"/>
    </source>
</evidence>
<keyword evidence="10" id="KW-0808">Transferase</keyword>
<dbReference type="SUPFAM" id="SSF48576">
    <property type="entry name" value="Terpenoid synthases"/>
    <property type="match status" value="1"/>
</dbReference>
<keyword evidence="11 20" id="KW-0812">Transmembrane</keyword>
<comment type="caution">
    <text evidence="21">The sequence shown here is derived from an EMBL/GenBank/DDBJ whole genome shotgun (WGS) entry which is preliminary data.</text>
</comment>
<gene>
    <name evidence="21" type="ORF">BD324DRAFT_196737</name>
</gene>
<dbReference type="Pfam" id="PF00494">
    <property type="entry name" value="SQS_PSY"/>
    <property type="match status" value="1"/>
</dbReference>
<proteinExistence type="inferred from homology"/>
<evidence type="ECO:0000256" key="13">
    <source>
        <dbReference type="ARBA" id="ARBA00022989"/>
    </source>
</evidence>
<dbReference type="RefSeq" id="XP_021868037.1">
    <property type="nucleotide sequence ID" value="XM_022012155.1"/>
</dbReference>
<feature type="region of interest" description="Disordered" evidence="19">
    <location>
        <begin position="115"/>
        <end position="151"/>
    </location>
</feature>
<evidence type="ECO:0000256" key="8">
    <source>
        <dbReference type="ARBA" id="ARBA00012396"/>
    </source>
</evidence>
<feature type="transmembrane region" description="Helical" evidence="20">
    <location>
        <begin position="34"/>
        <end position="58"/>
    </location>
</feature>
<evidence type="ECO:0000256" key="9">
    <source>
        <dbReference type="ARBA" id="ARBA00018909"/>
    </source>
</evidence>
<dbReference type="SFLD" id="SFLDG01018">
    <property type="entry name" value="Squalene/Phytoene_Synthase_Lik"/>
    <property type="match status" value="1"/>
</dbReference>
<dbReference type="Proteomes" id="UP000193218">
    <property type="component" value="Unassembled WGS sequence"/>
</dbReference>
<comment type="pathway">
    <text evidence="4">Carotenoid biosynthesis; phytoene biosynthesis; all-trans-phytoene from geranylgeranyl diphosphate: step 1/1.</text>
</comment>
<keyword evidence="22" id="KW-1185">Reference proteome</keyword>
<evidence type="ECO:0000256" key="15">
    <source>
        <dbReference type="ARBA" id="ARBA00023235"/>
    </source>
</evidence>
<evidence type="ECO:0000313" key="22">
    <source>
        <dbReference type="Proteomes" id="UP000193218"/>
    </source>
</evidence>
<keyword evidence="16" id="KW-0511">Multifunctional enzyme</keyword>
<dbReference type="Gene3D" id="1.10.600.10">
    <property type="entry name" value="Farnesyl Diphosphate Synthase"/>
    <property type="match status" value="1"/>
</dbReference>
<keyword evidence="13 20" id="KW-1133">Transmembrane helix</keyword>
<evidence type="ECO:0000256" key="16">
    <source>
        <dbReference type="ARBA" id="ARBA00023268"/>
    </source>
</evidence>
<dbReference type="SFLD" id="SFLDS00005">
    <property type="entry name" value="Isoprenoid_Synthase_Type_I"/>
    <property type="match status" value="1"/>
</dbReference>
<evidence type="ECO:0000256" key="19">
    <source>
        <dbReference type="SAM" id="MobiDB-lite"/>
    </source>
</evidence>
<dbReference type="GO" id="GO:0016872">
    <property type="term" value="F:intramolecular lyase activity"/>
    <property type="evidence" value="ECO:0007669"/>
    <property type="project" value="InterPro"/>
</dbReference>
<dbReference type="GO" id="GO:0045436">
    <property type="term" value="F:lycopene beta cyclase activity"/>
    <property type="evidence" value="ECO:0007669"/>
    <property type="project" value="UniProtKB-ARBA"/>
</dbReference>
<dbReference type="GO" id="GO:0016765">
    <property type="term" value="F:transferase activity, transferring alkyl or aryl (other than methyl) groups"/>
    <property type="evidence" value="ECO:0007669"/>
    <property type="project" value="InterPro"/>
</dbReference>
<evidence type="ECO:0000256" key="18">
    <source>
        <dbReference type="ARBA" id="ARBA00029335"/>
    </source>
</evidence>
<dbReference type="GO" id="GO:0016020">
    <property type="term" value="C:membrane"/>
    <property type="evidence" value="ECO:0007669"/>
    <property type="project" value="UniProtKB-SubCell"/>
</dbReference>
<dbReference type="UniPathway" id="UPA00802"/>
<feature type="transmembrane region" description="Helical" evidence="20">
    <location>
        <begin position="245"/>
        <end position="270"/>
    </location>
</feature>
<comment type="similarity">
    <text evidence="5">In the N-terminal section; belongs to the lycopene beta-cyclase family.</text>
</comment>
<dbReference type="OrthoDB" id="6600518at2759"/>
<dbReference type="InterPro" id="IPR019845">
    <property type="entry name" value="Squalene/phytoene_synthase_CS"/>
</dbReference>
<dbReference type="InterPro" id="IPR017825">
    <property type="entry name" value="Lycopene_cyclase_dom"/>
</dbReference>
<dbReference type="EMBL" id="NBSH01000017">
    <property type="protein sequence ID" value="ORX33738.1"/>
    <property type="molecule type" value="Genomic_DNA"/>
</dbReference>
<comment type="catalytic activity">
    <reaction evidence="1">
        <text>2 (2E,6E,10E)-geranylgeranyl diphosphate = 15-cis-phytoene + 2 diphosphate</text>
        <dbReference type="Rhea" id="RHEA:34475"/>
        <dbReference type="ChEBI" id="CHEBI:27787"/>
        <dbReference type="ChEBI" id="CHEBI:33019"/>
        <dbReference type="ChEBI" id="CHEBI:58756"/>
        <dbReference type="EC" id="2.5.1.32"/>
    </reaction>
</comment>
<dbReference type="InterPro" id="IPR002060">
    <property type="entry name" value="Squ/phyt_synthse"/>
</dbReference>
<evidence type="ECO:0000256" key="11">
    <source>
        <dbReference type="ARBA" id="ARBA00022692"/>
    </source>
</evidence>
<dbReference type="PROSITE" id="PS01045">
    <property type="entry name" value="SQUALEN_PHYTOEN_SYN_2"/>
    <property type="match status" value="1"/>
</dbReference>
<feature type="transmembrane region" description="Helical" evidence="20">
    <location>
        <begin position="78"/>
        <end position="100"/>
    </location>
</feature>
<feature type="transmembrane region" description="Helical" evidence="20">
    <location>
        <begin position="216"/>
        <end position="238"/>
    </location>
</feature>
<keyword evidence="12" id="KW-0125">Carotenoid biosynthesis</keyword>
<evidence type="ECO:0000256" key="5">
    <source>
        <dbReference type="ARBA" id="ARBA00008247"/>
    </source>
</evidence>
<dbReference type="PANTHER" id="PTHR31480">
    <property type="entry name" value="BIFUNCTIONAL LYCOPENE CYCLASE/PHYTOENE SYNTHASE"/>
    <property type="match status" value="1"/>
</dbReference>
<comment type="catalytic activity">
    <reaction evidence="18">
        <text>all-trans-lycopene = gamma-carotene</text>
        <dbReference type="Rhea" id="RHEA:32219"/>
        <dbReference type="ChEBI" id="CHEBI:15948"/>
        <dbReference type="ChEBI" id="CHEBI:27740"/>
        <dbReference type="EC" id="5.5.1.19"/>
    </reaction>
</comment>
<dbReference type="UniPathway" id="UPA00799">
    <property type="reaction ID" value="UER00773"/>
</dbReference>
<evidence type="ECO:0000256" key="1">
    <source>
        <dbReference type="ARBA" id="ARBA00001805"/>
    </source>
</evidence>
<sequence length="742" mass="82080">MLYRQVLLYFLIPPILVFGALYRPLLGRRDVIKILWLAFMATLWTTPWDNWIISQAGWDYPPDSILGRLWLVPFEEHAFFILQPIFLILLHAICTHHRLLPFDFDSSSKSPALIRSSSRSSISGPSSPLRTISSPSLKSSPSRQILEGDYFGSPAKGETVVERRSLPRRSLQTLPRRPMPSLLWLGLFIFGLNLVGEAHFGLLENHLGLLGVGRRAFYLGWILVWISPVIGFLTWLGARLTQSAWISWIIGSGFLCVVDTIGIRSGAWSISLETSVGFEVVRGLPLEEFVFFLLTSYLVILSSSLITHLHTLLILSPSLPPCPPLNPISHITLLASVALRAPHIDINVLNGLRNAEETLKRGSKSFSVAKLAFSREMRIGLVAMYSWCRVTDNLIDDPIISDTARHSEDTLHRARIHILESLRKHLEATYTAPYPNSISTCDGILDTLPNLTQANRSAFRLFSAIIPRLVPIDPFLELCDGYETDTRFVPVTDLGPGPSVSAGEAQVVASSTAPSPLKAKLASQDVAHLERYLPIKTTKDLLGYADDVAGSIAAAICYLSWSILDTPANPAHSLTPISAHLAWSDRIHRPLMRAKTGNSPEHDERVWVVEKSREMGRALQLVNIARDIAKDAVIGRVYVPLSSFASASDLLDVLFPRRTGPSPKYAAYSMPLLHMADQLRASSEGAINKLPRTARGGTRAMAASYFEIGTAIRAQDGHVDERGVKVSKWKRAGQAARAMWLG</sequence>
<comment type="pathway">
    <text evidence="3">Carotenoid biosynthesis; beta-carotene biosynthesis.</text>
</comment>
<feature type="compositionally biased region" description="Low complexity" evidence="19">
    <location>
        <begin position="115"/>
        <end position="142"/>
    </location>
</feature>
<dbReference type="AlphaFoldDB" id="A0A1Y1U6U7"/>
<name>A0A1Y1U6U7_9TREE</name>
<feature type="transmembrane region" description="Helical" evidence="20">
    <location>
        <begin position="6"/>
        <end position="22"/>
    </location>
</feature>
<keyword evidence="15" id="KW-0413">Isomerase</keyword>
<keyword evidence="14 20" id="KW-0472">Membrane</keyword>
<comment type="subcellular location">
    <subcellularLocation>
        <location evidence="2">Membrane</location>
        <topology evidence="2">Multi-pass membrane protein</topology>
    </subcellularLocation>
</comment>
<evidence type="ECO:0000256" key="2">
    <source>
        <dbReference type="ARBA" id="ARBA00004141"/>
    </source>
</evidence>
<dbReference type="EC" id="5.5.1.19" evidence="7"/>
<dbReference type="NCBIfam" id="TIGR03462">
    <property type="entry name" value="CarR_dom_SF"/>
    <property type="match status" value="2"/>
</dbReference>
<evidence type="ECO:0000256" key="4">
    <source>
        <dbReference type="ARBA" id="ARBA00005172"/>
    </source>
</evidence>
<organism evidence="21 22">
    <name type="scientific">Kockovaella imperatae</name>
    <dbReference type="NCBI Taxonomy" id="4999"/>
    <lineage>
        <taxon>Eukaryota</taxon>
        <taxon>Fungi</taxon>
        <taxon>Dikarya</taxon>
        <taxon>Basidiomycota</taxon>
        <taxon>Agaricomycotina</taxon>
        <taxon>Tremellomycetes</taxon>
        <taxon>Tremellales</taxon>
        <taxon>Cuniculitremaceae</taxon>
        <taxon>Kockovaella</taxon>
    </lineage>
</organism>
<evidence type="ECO:0000256" key="17">
    <source>
        <dbReference type="ARBA" id="ARBA00029313"/>
    </source>
</evidence>
<evidence type="ECO:0000256" key="20">
    <source>
        <dbReference type="SAM" id="Phobius"/>
    </source>
</evidence>
<evidence type="ECO:0000313" key="21">
    <source>
        <dbReference type="EMBL" id="ORX33738.1"/>
    </source>
</evidence>
<accession>A0A1Y1U6U7</accession>
<reference evidence="21 22" key="1">
    <citation type="submission" date="2017-03" db="EMBL/GenBank/DDBJ databases">
        <title>Widespread Adenine N6-methylation of Active Genes in Fungi.</title>
        <authorList>
            <consortium name="DOE Joint Genome Institute"/>
            <person name="Mondo S.J."/>
            <person name="Dannebaum R.O."/>
            <person name="Kuo R.C."/>
            <person name="Louie K.B."/>
            <person name="Bewick A.J."/>
            <person name="Labutti K."/>
            <person name="Haridas S."/>
            <person name="Kuo A."/>
            <person name="Salamov A."/>
            <person name="Ahrendt S.R."/>
            <person name="Lau R."/>
            <person name="Bowen B.P."/>
            <person name="Lipzen A."/>
            <person name="Sullivan W."/>
            <person name="Andreopoulos W.B."/>
            <person name="Clum A."/>
            <person name="Lindquist E."/>
            <person name="Daum C."/>
            <person name="Northen T.R."/>
            <person name="Ramamoorthy G."/>
            <person name="Schmitz R.J."/>
            <person name="Gryganskyi A."/>
            <person name="Culley D."/>
            <person name="Magnuson J."/>
            <person name="James T.Y."/>
            <person name="O'Malley M.A."/>
            <person name="Stajich J.E."/>
            <person name="Spatafora J.W."/>
            <person name="Visel A."/>
            <person name="Grigoriev I.V."/>
        </authorList>
    </citation>
    <scope>NUCLEOTIDE SEQUENCE [LARGE SCALE GENOMIC DNA]</scope>
    <source>
        <strain evidence="21 22">NRRL Y-17943</strain>
    </source>
</reference>
<dbReference type="InterPro" id="IPR008949">
    <property type="entry name" value="Isoprenoid_synthase_dom_sf"/>
</dbReference>
<protein>
    <recommendedName>
        <fullName evidence="9">Bifunctional lycopene cyclase/phytoene synthase</fullName>
        <ecNumber evidence="8">2.5.1.32</ecNumber>
        <ecNumber evidence="7">5.5.1.19</ecNumber>
    </recommendedName>
</protein>
<evidence type="ECO:0000256" key="7">
    <source>
        <dbReference type="ARBA" id="ARBA00012242"/>
    </source>
</evidence>
<evidence type="ECO:0000256" key="10">
    <source>
        <dbReference type="ARBA" id="ARBA00022679"/>
    </source>
</evidence>
<dbReference type="EC" id="2.5.1.32" evidence="8"/>
<dbReference type="GeneID" id="33553963"/>
<dbReference type="InParanoid" id="A0A1Y1U6U7"/>
<dbReference type="STRING" id="4999.A0A1Y1U6U7"/>
<dbReference type="GO" id="GO:0016117">
    <property type="term" value="P:carotenoid biosynthetic process"/>
    <property type="evidence" value="ECO:0007669"/>
    <property type="project" value="UniProtKB-KW"/>
</dbReference>
<comment type="similarity">
    <text evidence="6">In the C-terminal section; belongs to the phytoene/squalene synthase family.</text>
</comment>
<feature type="transmembrane region" description="Helical" evidence="20">
    <location>
        <begin position="178"/>
        <end position="196"/>
    </location>
</feature>
<comment type="catalytic activity">
    <reaction evidence="17">
        <text>gamma-carotene = all-trans-beta-carotene</text>
        <dbReference type="Rhea" id="RHEA:32239"/>
        <dbReference type="ChEBI" id="CHEBI:17579"/>
        <dbReference type="ChEBI" id="CHEBI:27740"/>
        <dbReference type="EC" id="5.5.1.19"/>
    </reaction>
</comment>
<evidence type="ECO:0000256" key="3">
    <source>
        <dbReference type="ARBA" id="ARBA00005089"/>
    </source>
</evidence>
<evidence type="ECO:0000256" key="14">
    <source>
        <dbReference type="ARBA" id="ARBA00023136"/>
    </source>
</evidence>
<evidence type="ECO:0000256" key="6">
    <source>
        <dbReference type="ARBA" id="ARBA00008406"/>
    </source>
</evidence>